<dbReference type="InterPro" id="IPR011704">
    <property type="entry name" value="ATPase_dyneun-rel_AAA"/>
</dbReference>
<dbReference type="EMBL" id="CP071091">
    <property type="protein sequence ID" value="QSQ16238.1"/>
    <property type="molecule type" value="Genomic_DNA"/>
</dbReference>
<sequence length="312" mass="34427">MSTPSTAEVRAFTSVADAEEKLEQVGYLPSPEIATAAFLADRMDKPILVEGPAGVGKTELARAMASALGRELIRLQCYEGLDEAKALYEWEYAKQLLYTQLLKDKIGEMVEGTSSLAEAADRLASGDAVFFSERFLLPRPILRAQLSERPALLLVDEIDKADPEFEAFLLEVLSDNAVTIPELGTFRAKHIPRVLLTSNAARELSDALKRRCLHLHIDFPDRERELRIVRSRLPQVPQVLAEQVVEAVAAIRALDLKKAPSISETLDWAQSLVLLNADQLTSDVVASTLNLVLKYEGDIEKARANLPQIAQA</sequence>
<protein>
    <submittedName>
        <fullName evidence="2">MoxR family ATPase</fullName>
    </submittedName>
</protein>
<dbReference type="PANTHER" id="PTHR42759">
    <property type="entry name" value="MOXR FAMILY PROTEIN"/>
    <property type="match status" value="1"/>
</dbReference>
<dbReference type="PANTHER" id="PTHR42759:SF1">
    <property type="entry name" value="MAGNESIUM-CHELATASE SUBUNIT CHLD"/>
    <property type="match status" value="1"/>
</dbReference>
<gene>
    <name evidence="2" type="ORF">JY572_09405</name>
</gene>
<proteinExistence type="predicted"/>
<organism evidence="2 3">
    <name type="scientific">Myxococcus landrumensis</name>
    <dbReference type="NCBI Taxonomy" id="2813577"/>
    <lineage>
        <taxon>Bacteria</taxon>
        <taxon>Pseudomonadati</taxon>
        <taxon>Myxococcota</taxon>
        <taxon>Myxococcia</taxon>
        <taxon>Myxococcales</taxon>
        <taxon>Cystobacterineae</taxon>
        <taxon>Myxococcaceae</taxon>
        <taxon>Myxococcus</taxon>
    </lineage>
</organism>
<accession>A0ABX7NIZ6</accession>
<name>A0ABX7NIZ6_9BACT</name>
<evidence type="ECO:0000313" key="3">
    <source>
        <dbReference type="Proteomes" id="UP000663090"/>
    </source>
</evidence>
<dbReference type="Proteomes" id="UP000663090">
    <property type="component" value="Chromosome"/>
</dbReference>
<dbReference type="RefSeq" id="WP_206717902.1">
    <property type="nucleotide sequence ID" value="NZ_CP071091.1"/>
</dbReference>
<dbReference type="SMART" id="SM00382">
    <property type="entry name" value="AAA"/>
    <property type="match status" value="1"/>
</dbReference>
<feature type="domain" description="AAA+ ATPase" evidence="1">
    <location>
        <begin position="43"/>
        <end position="223"/>
    </location>
</feature>
<keyword evidence="3" id="KW-1185">Reference proteome</keyword>
<dbReference type="InterPro" id="IPR050764">
    <property type="entry name" value="CbbQ/NirQ/NorQ/GpvN"/>
</dbReference>
<dbReference type="Gene3D" id="3.40.50.300">
    <property type="entry name" value="P-loop containing nucleotide triphosphate hydrolases"/>
    <property type="match status" value="1"/>
</dbReference>
<dbReference type="InterPro" id="IPR003593">
    <property type="entry name" value="AAA+_ATPase"/>
</dbReference>
<reference evidence="2 3" key="1">
    <citation type="submission" date="2021-02" db="EMBL/GenBank/DDBJ databases">
        <title>De Novo genome assembly of isolated myxobacteria.</title>
        <authorList>
            <person name="Stevens D.C."/>
        </authorList>
    </citation>
    <scope>NUCLEOTIDE SEQUENCE [LARGE SCALE GENOMIC DNA]</scope>
    <source>
        <strain evidence="2 3">SCHIC003</strain>
    </source>
</reference>
<dbReference type="InterPro" id="IPR027417">
    <property type="entry name" value="P-loop_NTPase"/>
</dbReference>
<evidence type="ECO:0000313" key="2">
    <source>
        <dbReference type="EMBL" id="QSQ16238.1"/>
    </source>
</evidence>
<dbReference type="Pfam" id="PF07728">
    <property type="entry name" value="AAA_5"/>
    <property type="match status" value="1"/>
</dbReference>
<evidence type="ECO:0000259" key="1">
    <source>
        <dbReference type="SMART" id="SM00382"/>
    </source>
</evidence>
<dbReference type="SUPFAM" id="SSF52540">
    <property type="entry name" value="P-loop containing nucleoside triphosphate hydrolases"/>
    <property type="match status" value="1"/>
</dbReference>